<name>A0A5R8Q7E8_9FIRM</name>
<proteinExistence type="predicted"/>
<dbReference type="InParanoid" id="A0A5R8Q7E8"/>
<reference evidence="1 2" key="1">
    <citation type="submission" date="2019-05" db="EMBL/GenBank/DDBJ databases">
        <title>Culicoidintestinum kansasii gen. nov., sp. nov. from the gastrointestinal tract of the biting midge, Culicoides sonorensis.</title>
        <authorList>
            <person name="Neupane S."/>
            <person name="Ghosh A."/>
            <person name="Gunther S."/>
            <person name="Martin K."/>
            <person name="Zurek L."/>
        </authorList>
    </citation>
    <scope>NUCLEOTIDE SEQUENCE [LARGE SCALE GENOMIC DNA]</scope>
    <source>
        <strain evidence="1 2">CS-1</strain>
    </source>
</reference>
<dbReference type="Proteomes" id="UP000306912">
    <property type="component" value="Unassembled WGS sequence"/>
</dbReference>
<sequence>MVLSEIKDAVVAQFEELFPNAEVWRSTPLQDFSPPAFIVRNLRNTREKRLGLRYSRHFLFVITYISDSENKEDEYDQVAEILSDGLDIISGIFRVDNLECETDGENLKITFTLERDYVQQIEKNLMNEMEVDVDGKHK</sequence>
<organism evidence="1 2">
    <name type="scientific">Culicoidibacter larvae</name>
    <dbReference type="NCBI Taxonomy" id="2579976"/>
    <lineage>
        <taxon>Bacteria</taxon>
        <taxon>Bacillati</taxon>
        <taxon>Bacillota</taxon>
        <taxon>Culicoidibacteria</taxon>
        <taxon>Culicoidibacterales</taxon>
        <taxon>Culicoidibacteraceae</taxon>
        <taxon>Culicoidibacter</taxon>
    </lineage>
</organism>
<evidence type="ECO:0000313" key="2">
    <source>
        <dbReference type="Proteomes" id="UP000306912"/>
    </source>
</evidence>
<dbReference type="AlphaFoldDB" id="A0A5R8Q7E8"/>
<dbReference type="InterPro" id="IPR049254">
    <property type="entry name" value="Phage_tail_terminator"/>
</dbReference>
<dbReference type="Pfam" id="PF20765">
    <property type="entry name" value="Phage_tail_terminator_8"/>
    <property type="match status" value="1"/>
</dbReference>
<evidence type="ECO:0008006" key="3">
    <source>
        <dbReference type="Google" id="ProtNLM"/>
    </source>
</evidence>
<dbReference type="OrthoDB" id="2063617at2"/>
<gene>
    <name evidence="1" type="ORF">FEZ08_10800</name>
</gene>
<dbReference type="RefSeq" id="WP_138192265.1">
    <property type="nucleotide sequence ID" value="NZ_VBWP01000012.1"/>
</dbReference>
<comment type="caution">
    <text evidence="1">The sequence shown here is derived from an EMBL/GenBank/DDBJ whole genome shotgun (WGS) entry which is preliminary data.</text>
</comment>
<dbReference type="EMBL" id="VBWP01000012">
    <property type="protein sequence ID" value="TLG71375.1"/>
    <property type="molecule type" value="Genomic_DNA"/>
</dbReference>
<keyword evidence="2" id="KW-1185">Reference proteome</keyword>
<evidence type="ECO:0000313" key="1">
    <source>
        <dbReference type="EMBL" id="TLG71375.1"/>
    </source>
</evidence>
<protein>
    <recommendedName>
        <fullName evidence="3">DUF3168 domain-containing protein</fullName>
    </recommendedName>
</protein>
<accession>A0A5R8Q7E8</accession>